<dbReference type="Proteomes" id="UP001179363">
    <property type="component" value="Unassembled WGS sequence"/>
</dbReference>
<organism evidence="3 4">
    <name type="scientific">Gillisia lutea</name>
    <dbReference type="NCBI Taxonomy" id="2909668"/>
    <lineage>
        <taxon>Bacteria</taxon>
        <taxon>Pseudomonadati</taxon>
        <taxon>Bacteroidota</taxon>
        <taxon>Flavobacteriia</taxon>
        <taxon>Flavobacteriales</taxon>
        <taxon>Flavobacteriaceae</taxon>
        <taxon>Gillisia</taxon>
    </lineage>
</organism>
<dbReference type="EMBL" id="JAKGTH010000008">
    <property type="protein sequence ID" value="MCF4101446.1"/>
    <property type="molecule type" value="Genomic_DNA"/>
</dbReference>
<keyword evidence="1 3" id="KW-0489">Methyltransferase</keyword>
<protein>
    <submittedName>
        <fullName evidence="3">RsmD family RNA methyltransferase</fullName>
    </submittedName>
</protein>
<dbReference type="GO" id="GO:0008168">
    <property type="term" value="F:methyltransferase activity"/>
    <property type="evidence" value="ECO:0007669"/>
    <property type="project" value="UniProtKB-KW"/>
</dbReference>
<dbReference type="PIRSF" id="PIRSF004553">
    <property type="entry name" value="CHP00095"/>
    <property type="match status" value="1"/>
</dbReference>
<dbReference type="PROSITE" id="PS00092">
    <property type="entry name" value="N6_MTASE"/>
    <property type="match status" value="1"/>
</dbReference>
<sequence length="182" mass="20521">MRIISGIHKGRRITAPKKLPIRPTTDMAKEALFNIINNQFRFHNLSVLDLFSGSGNISYEFGSRGAGPITSVDGNFECVKFIKTTAAELDLDITPVKSDVFKYLEKAPIKADIIFADPPYDFDEEKFLKIANLVFEKELLKPKGVLIIEHSKHTKLTNNPHLTEARKYGNSVFSFFRATDAE</sequence>
<comment type="caution">
    <text evidence="3">The sequence shown here is derived from an EMBL/GenBank/DDBJ whole genome shotgun (WGS) entry which is preliminary data.</text>
</comment>
<evidence type="ECO:0000256" key="2">
    <source>
        <dbReference type="ARBA" id="ARBA00022679"/>
    </source>
</evidence>
<proteinExistence type="predicted"/>
<dbReference type="GO" id="GO:0032259">
    <property type="term" value="P:methylation"/>
    <property type="evidence" value="ECO:0007669"/>
    <property type="project" value="UniProtKB-KW"/>
</dbReference>
<dbReference type="InterPro" id="IPR004398">
    <property type="entry name" value="RNA_MeTrfase_RsmD"/>
</dbReference>
<dbReference type="Gene3D" id="3.40.50.150">
    <property type="entry name" value="Vaccinia Virus protein VP39"/>
    <property type="match status" value="1"/>
</dbReference>
<gene>
    <name evidence="3" type="ORF">L1I30_07205</name>
</gene>
<dbReference type="SUPFAM" id="SSF53335">
    <property type="entry name" value="S-adenosyl-L-methionine-dependent methyltransferases"/>
    <property type="match status" value="1"/>
</dbReference>
<accession>A0ABS9EJ31</accession>
<keyword evidence="2" id="KW-0808">Transferase</keyword>
<dbReference type="CDD" id="cd02440">
    <property type="entry name" value="AdoMet_MTases"/>
    <property type="match status" value="1"/>
</dbReference>
<dbReference type="PANTHER" id="PTHR43542:SF1">
    <property type="entry name" value="METHYLTRANSFERASE"/>
    <property type="match status" value="1"/>
</dbReference>
<name>A0ABS9EJ31_9FLAO</name>
<evidence type="ECO:0000313" key="4">
    <source>
        <dbReference type="Proteomes" id="UP001179363"/>
    </source>
</evidence>
<dbReference type="Pfam" id="PF03602">
    <property type="entry name" value="Cons_hypoth95"/>
    <property type="match status" value="1"/>
</dbReference>
<keyword evidence="4" id="KW-1185">Reference proteome</keyword>
<reference evidence="3" key="1">
    <citation type="submission" date="2022-01" db="EMBL/GenBank/DDBJ databases">
        <title>Gillisia lutea sp. nov., isolated from marine plastic residues from the Malvarosa beach (Valencia, Spain).</title>
        <authorList>
            <person name="Vidal-Verdu A."/>
            <person name="Molina-Menor E."/>
            <person name="Satari L."/>
            <person name="Pascual J."/>
            <person name="Pereto J."/>
            <person name="Porcar M."/>
        </authorList>
    </citation>
    <scope>NUCLEOTIDE SEQUENCE</scope>
    <source>
        <strain evidence="3">M10.2A</strain>
    </source>
</reference>
<evidence type="ECO:0000256" key="1">
    <source>
        <dbReference type="ARBA" id="ARBA00022603"/>
    </source>
</evidence>
<evidence type="ECO:0000313" key="3">
    <source>
        <dbReference type="EMBL" id="MCF4101446.1"/>
    </source>
</evidence>
<dbReference type="PANTHER" id="PTHR43542">
    <property type="entry name" value="METHYLTRANSFERASE"/>
    <property type="match status" value="1"/>
</dbReference>
<dbReference type="RefSeq" id="WP_236133600.1">
    <property type="nucleotide sequence ID" value="NZ_JAKGTH010000008.1"/>
</dbReference>
<dbReference type="InterPro" id="IPR029063">
    <property type="entry name" value="SAM-dependent_MTases_sf"/>
</dbReference>
<dbReference type="InterPro" id="IPR002052">
    <property type="entry name" value="DNA_methylase_N6_adenine_CS"/>
</dbReference>